<sequence>GELCYMDTSASFEQLNMSITFLYTSCTISAFLFRLFITSNELEITLEKAINLFKTILPENAFFGCSSLGLIIFLTDNSNAKYNALKTC</sequence>
<feature type="non-terminal residue" evidence="2">
    <location>
        <position position="1"/>
    </location>
</feature>
<dbReference type="PANTHER" id="PTHR35385:SF2">
    <property type="entry name" value="PROTEIN B, PUTATIVE-RELATED"/>
    <property type="match status" value="1"/>
</dbReference>
<keyword evidence="1" id="KW-0472">Membrane</keyword>
<keyword evidence="1" id="KW-0812">Transmembrane</keyword>
<feature type="transmembrane region" description="Helical" evidence="1">
    <location>
        <begin position="15"/>
        <end position="37"/>
    </location>
</feature>
<evidence type="ECO:0000256" key="1">
    <source>
        <dbReference type="SAM" id="Phobius"/>
    </source>
</evidence>
<accession>A0A9N9NHV3</accession>
<name>A0A9N9NHV3_FUNMO</name>
<comment type="caution">
    <text evidence="2">The sequence shown here is derived from an EMBL/GenBank/DDBJ whole genome shotgun (WGS) entry which is preliminary data.</text>
</comment>
<evidence type="ECO:0000313" key="2">
    <source>
        <dbReference type="EMBL" id="CAG8734409.1"/>
    </source>
</evidence>
<evidence type="ECO:0000313" key="3">
    <source>
        <dbReference type="Proteomes" id="UP000789375"/>
    </source>
</evidence>
<organism evidence="2 3">
    <name type="scientific">Funneliformis mosseae</name>
    <name type="common">Endomycorrhizal fungus</name>
    <name type="synonym">Glomus mosseae</name>
    <dbReference type="NCBI Taxonomy" id="27381"/>
    <lineage>
        <taxon>Eukaryota</taxon>
        <taxon>Fungi</taxon>
        <taxon>Fungi incertae sedis</taxon>
        <taxon>Mucoromycota</taxon>
        <taxon>Glomeromycotina</taxon>
        <taxon>Glomeromycetes</taxon>
        <taxon>Glomerales</taxon>
        <taxon>Glomeraceae</taxon>
        <taxon>Funneliformis</taxon>
    </lineage>
</organism>
<dbReference type="AlphaFoldDB" id="A0A9N9NHV3"/>
<gene>
    <name evidence="2" type="ORF">FMOSSE_LOCUS15811</name>
</gene>
<keyword evidence="3" id="KW-1185">Reference proteome</keyword>
<dbReference type="Proteomes" id="UP000789375">
    <property type="component" value="Unassembled WGS sequence"/>
</dbReference>
<proteinExistence type="predicted"/>
<protein>
    <submittedName>
        <fullName evidence="2">7003_t:CDS:1</fullName>
    </submittedName>
</protein>
<feature type="transmembrane region" description="Helical" evidence="1">
    <location>
        <begin position="57"/>
        <end position="75"/>
    </location>
</feature>
<keyword evidence="1" id="KW-1133">Transmembrane helix</keyword>
<reference evidence="2" key="1">
    <citation type="submission" date="2021-06" db="EMBL/GenBank/DDBJ databases">
        <authorList>
            <person name="Kallberg Y."/>
            <person name="Tangrot J."/>
            <person name="Rosling A."/>
        </authorList>
    </citation>
    <scope>NUCLEOTIDE SEQUENCE</scope>
    <source>
        <strain evidence="2">87-6 pot B 2015</strain>
    </source>
</reference>
<dbReference type="PANTHER" id="PTHR35385">
    <property type="entry name" value="PROTEIN B, PUTATIVE-RELATED-RELATED"/>
    <property type="match status" value="1"/>
</dbReference>
<dbReference type="EMBL" id="CAJVPP010018073">
    <property type="protein sequence ID" value="CAG8734409.1"/>
    <property type="molecule type" value="Genomic_DNA"/>
</dbReference>